<feature type="compositionally biased region" description="Basic and acidic residues" evidence="1">
    <location>
        <begin position="8"/>
        <end position="21"/>
    </location>
</feature>
<dbReference type="OrthoDB" id="4366831at2759"/>
<feature type="compositionally biased region" description="Basic and acidic residues" evidence="1">
    <location>
        <begin position="153"/>
        <end position="165"/>
    </location>
</feature>
<evidence type="ECO:0000256" key="1">
    <source>
        <dbReference type="SAM" id="MobiDB-lite"/>
    </source>
</evidence>
<feature type="region of interest" description="Disordered" evidence="1">
    <location>
        <begin position="1"/>
        <end position="36"/>
    </location>
</feature>
<dbReference type="EMBL" id="JAPQKO010000002">
    <property type="protein sequence ID" value="KAJ5178771.1"/>
    <property type="molecule type" value="Genomic_DNA"/>
</dbReference>
<feature type="compositionally biased region" description="Low complexity" evidence="1">
    <location>
        <begin position="95"/>
        <end position="105"/>
    </location>
</feature>
<accession>A0A9W9IN69</accession>
<reference evidence="2" key="1">
    <citation type="submission" date="2022-11" db="EMBL/GenBank/DDBJ databases">
        <authorList>
            <person name="Petersen C."/>
        </authorList>
    </citation>
    <scope>NUCLEOTIDE SEQUENCE</scope>
    <source>
        <strain evidence="2">IBT 21917</strain>
    </source>
</reference>
<sequence>MANSWPARPEHPGGTRLDIRTTAESTGPRRGKSLSTTEKATLLQVCQNYQGSQRFSGHTKAFWIHMSSLFADVSGREYSWQSCRRFMCAWEKANSESSLPSNSSPVVAPEAPPHESPVALSDDEVRVWPAASDDGSISVPVVPRCNASDNGLADDHASDGPRDSDTSDDDLLPKMAVPALRRTQPNAMRDAESRMSRADVCDLFLTRLDAFQSQLLGFTNAIADTPQDCQDMHIAFDNFRGEVAKSMCKYSRNSHDDVG</sequence>
<feature type="region of interest" description="Disordered" evidence="1">
    <location>
        <begin position="148"/>
        <end position="172"/>
    </location>
</feature>
<reference evidence="2" key="2">
    <citation type="journal article" date="2023" name="IMA Fungus">
        <title>Comparative genomic study of the Penicillium genus elucidates a diverse pangenome and 15 lateral gene transfer events.</title>
        <authorList>
            <person name="Petersen C."/>
            <person name="Sorensen T."/>
            <person name="Nielsen M.R."/>
            <person name="Sondergaard T.E."/>
            <person name="Sorensen J.L."/>
            <person name="Fitzpatrick D.A."/>
            <person name="Frisvad J.C."/>
            <person name="Nielsen K.L."/>
        </authorList>
    </citation>
    <scope>NUCLEOTIDE SEQUENCE</scope>
    <source>
        <strain evidence="2">IBT 21917</strain>
    </source>
</reference>
<comment type="caution">
    <text evidence="2">The sequence shown here is derived from an EMBL/GenBank/DDBJ whole genome shotgun (WGS) entry which is preliminary data.</text>
</comment>
<name>A0A9W9IN69_9EURO</name>
<evidence type="ECO:0000313" key="2">
    <source>
        <dbReference type="EMBL" id="KAJ5178771.1"/>
    </source>
</evidence>
<dbReference type="Proteomes" id="UP001146351">
    <property type="component" value="Unassembled WGS sequence"/>
</dbReference>
<gene>
    <name evidence="2" type="ORF">N7492_001981</name>
</gene>
<proteinExistence type="predicted"/>
<evidence type="ECO:0000313" key="3">
    <source>
        <dbReference type="Proteomes" id="UP001146351"/>
    </source>
</evidence>
<keyword evidence="3" id="KW-1185">Reference proteome</keyword>
<feature type="region of interest" description="Disordered" evidence="1">
    <location>
        <begin position="95"/>
        <end position="118"/>
    </location>
</feature>
<organism evidence="2 3">
    <name type="scientific">Penicillium capsulatum</name>
    <dbReference type="NCBI Taxonomy" id="69766"/>
    <lineage>
        <taxon>Eukaryota</taxon>
        <taxon>Fungi</taxon>
        <taxon>Dikarya</taxon>
        <taxon>Ascomycota</taxon>
        <taxon>Pezizomycotina</taxon>
        <taxon>Eurotiomycetes</taxon>
        <taxon>Eurotiomycetidae</taxon>
        <taxon>Eurotiales</taxon>
        <taxon>Aspergillaceae</taxon>
        <taxon>Penicillium</taxon>
    </lineage>
</organism>
<protein>
    <submittedName>
        <fullName evidence="2">Uncharacterized protein</fullName>
    </submittedName>
</protein>
<dbReference type="AlphaFoldDB" id="A0A9W9IN69"/>